<organism evidence="12 13">
    <name type="scientific">Aquatica leii</name>
    <dbReference type="NCBI Taxonomy" id="1421715"/>
    <lineage>
        <taxon>Eukaryota</taxon>
        <taxon>Metazoa</taxon>
        <taxon>Ecdysozoa</taxon>
        <taxon>Arthropoda</taxon>
        <taxon>Hexapoda</taxon>
        <taxon>Insecta</taxon>
        <taxon>Pterygota</taxon>
        <taxon>Neoptera</taxon>
        <taxon>Endopterygota</taxon>
        <taxon>Coleoptera</taxon>
        <taxon>Polyphaga</taxon>
        <taxon>Elateriformia</taxon>
        <taxon>Elateroidea</taxon>
        <taxon>Lampyridae</taxon>
        <taxon>Luciolinae</taxon>
        <taxon>Aquatica</taxon>
    </lineage>
</organism>
<keyword evidence="10" id="KW-0175">Coiled coil</keyword>
<dbReference type="SUPFAM" id="SSF52540">
    <property type="entry name" value="P-loop containing nucleoside triphosphate hydrolases"/>
    <property type="match status" value="1"/>
</dbReference>
<reference evidence="13" key="1">
    <citation type="submission" date="2023-01" db="EMBL/GenBank/DDBJ databases">
        <title>Key to firefly adult light organ development and bioluminescence: homeobox transcription factors regulate luciferase expression and transportation to peroxisome.</title>
        <authorList>
            <person name="Fu X."/>
        </authorList>
    </citation>
    <scope>NUCLEOTIDE SEQUENCE [LARGE SCALE GENOMIC DNA]</scope>
</reference>
<dbReference type="PROSITE" id="PS00411">
    <property type="entry name" value="KINESIN_MOTOR_1"/>
    <property type="match status" value="1"/>
</dbReference>
<dbReference type="PROSITE" id="PS50067">
    <property type="entry name" value="KINESIN_MOTOR_2"/>
    <property type="match status" value="1"/>
</dbReference>
<dbReference type="PANTHER" id="PTHR47972">
    <property type="entry name" value="KINESIN-LIKE PROTEIN KLP-3"/>
    <property type="match status" value="1"/>
</dbReference>
<evidence type="ECO:0000313" key="13">
    <source>
        <dbReference type="Proteomes" id="UP001353858"/>
    </source>
</evidence>
<evidence type="ECO:0000256" key="10">
    <source>
        <dbReference type="SAM" id="Coils"/>
    </source>
</evidence>
<keyword evidence="3 9" id="KW-0493">Microtubule</keyword>
<gene>
    <name evidence="12" type="ORF">RN001_003861</name>
</gene>
<keyword evidence="13" id="KW-1185">Reference proteome</keyword>
<evidence type="ECO:0000256" key="2">
    <source>
        <dbReference type="ARBA" id="ARBA00010899"/>
    </source>
</evidence>
<name>A0AAN7PG46_9COLE</name>
<dbReference type="PANTHER" id="PTHR47972:SF45">
    <property type="entry name" value="PROTEIN CLARET SEGREGATIONAL"/>
    <property type="match status" value="1"/>
</dbReference>
<dbReference type="InterPro" id="IPR027417">
    <property type="entry name" value="P-loop_NTPase"/>
</dbReference>
<dbReference type="InterPro" id="IPR036961">
    <property type="entry name" value="Kinesin_motor_dom_sf"/>
</dbReference>
<dbReference type="GO" id="GO:0007018">
    <property type="term" value="P:microtubule-based movement"/>
    <property type="evidence" value="ECO:0007669"/>
    <property type="project" value="InterPro"/>
</dbReference>
<dbReference type="Gene3D" id="3.40.850.10">
    <property type="entry name" value="Kinesin motor domain"/>
    <property type="match status" value="1"/>
</dbReference>
<dbReference type="InterPro" id="IPR019821">
    <property type="entry name" value="Kinesin_motor_CS"/>
</dbReference>
<feature type="coiled-coil region" evidence="10">
    <location>
        <begin position="133"/>
        <end position="266"/>
    </location>
</feature>
<comment type="similarity">
    <text evidence="2">Belongs to the TRAFAC class myosin-kinesin ATPase superfamily. Kinesin family. KIN-14 subfamily.</text>
</comment>
<dbReference type="PRINTS" id="PR00380">
    <property type="entry name" value="KINESINHEAVY"/>
</dbReference>
<keyword evidence="7" id="KW-0963">Cytoplasm</keyword>
<keyword evidence="5 8" id="KW-0067">ATP-binding</keyword>
<keyword evidence="4 8" id="KW-0547">Nucleotide-binding</keyword>
<keyword evidence="7" id="KW-0206">Cytoskeleton</keyword>
<comment type="subcellular location">
    <subcellularLocation>
        <location evidence="1">Cytoplasm</location>
        <location evidence="1">Cytoskeleton</location>
    </subcellularLocation>
</comment>
<evidence type="ECO:0000256" key="3">
    <source>
        <dbReference type="ARBA" id="ARBA00022701"/>
    </source>
</evidence>
<dbReference type="Pfam" id="PF00225">
    <property type="entry name" value="Kinesin"/>
    <property type="match status" value="1"/>
</dbReference>
<evidence type="ECO:0000256" key="8">
    <source>
        <dbReference type="PROSITE-ProRule" id="PRU00283"/>
    </source>
</evidence>
<sequence>MDGSKLSVDFCTNPTNISVLVSQSKIRPRNINSHHEEVQIRYKRAFLSRGFNSCSDIGNVWKSSRSLKPKIGSEMNIHFMKTYIESHNMTNSFHLCDYKSRHNKQVESDTKLSKIDTQLFNKIKKYDVLMQYYIFLKINYDKALRDIDELQKEHDSANYAYKGALLPKHTDYEYFIEHLQKTANNFEEECRQLKNKNNFLESEREFFRSNNECLKQQNADLENKLLLQTQIIQQQQTLLFTYKENIQKLEHVRRSLHNQIQDLKGTIRVFCRVRPQLPSENEKSLCTFKYVDDRTLELKKLKDSASKFGKASENTIEFVFDKVFRPECTQIEVFDELSQLIQSAIDGYNVSVFAYGQTGSGKTFTMQGEENTEDMGMIPRSVNLIFKLINKYRFIGWTYTVKVSFLEIYNEMVRDLLNTNTKGNLDIMFNDGKGTTVKNLSTVPVQTSNDLHVLMQRANQNRAVAVTNFNEHSSRSHAVMKMTIIGTNTKSKIICRGSLNLVDLAGSESGKTLESGKTSERMLETKNINKSLTALGKVMMALQNNDNHIPYRNSKLTYLLQNSLGGNSKTLMFINIAPLEDCYSESISALRFATMVKEVRISSKKNKTYIK</sequence>
<dbReference type="AlphaFoldDB" id="A0AAN7PG46"/>
<evidence type="ECO:0000256" key="6">
    <source>
        <dbReference type="ARBA" id="ARBA00023175"/>
    </source>
</evidence>
<dbReference type="GO" id="GO:0005524">
    <property type="term" value="F:ATP binding"/>
    <property type="evidence" value="ECO:0007669"/>
    <property type="project" value="UniProtKB-UniRule"/>
</dbReference>
<dbReference type="EMBL" id="JARPUR010000001">
    <property type="protein sequence ID" value="KAK4887590.1"/>
    <property type="molecule type" value="Genomic_DNA"/>
</dbReference>
<proteinExistence type="inferred from homology"/>
<keyword evidence="6 8" id="KW-0505">Motor protein</keyword>
<dbReference type="InterPro" id="IPR001752">
    <property type="entry name" value="Kinesin_motor_dom"/>
</dbReference>
<dbReference type="GO" id="GO:0003777">
    <property type="term" value="F:microtubule motor activity"/>
    <property type="evidence" value="ECO:0007669"/>
    <property type="project" value="InterPro"/>
</dbReference>
<accession>A0AAN7PG46</accession>
<evidence type="ECO:0000256" key="9">
    <source>
        <dbReference type="RuleBase" id="RU000394"/>
    </source>
</evidence>
<feature type="domain" description="Kinesin motor" evidence="11">
    <location>
        <begin position="266"/>
        <end position="599"/>
    </location>
</feature>
<protein>
    <recommendedName>
        <fullName evidence="9">Kinesin-like protein</fullName>
    </recommendedName>
</protein>
<dbReference type="GO" id="GO:0008017">
    <property type="term" value="F:microtubule binding"/>
    <property type="evidence" value="ECO:0007669"/>
    <property type="project" value="InterPro"/>
</dbReference>
<dbReference type="InterPro" id="IPR027640">
    <property type="entry name" value="Kinesin-like_fam"/>
</dbReference>
<dbReference type="GO" id="GO:0005874">
    <property type="term" value="C:microtubule"/>
    <property type="evidence" value="ECO:0007669"/>
    <property type="project" value="UniProtKB-KW"/>
</dbReference>
<evidence type="ECO:0000313" key="12">
    <source>
        <dbReference type="EMBL" id="KAK4887590.1"/>
    </source>
</evidence>
<feature type="binding site" evidence="8">
    <location>
        <begin position="356"/>
        <end position="363"/>
    </location>
    <ligand>
        <name>ATP</name>
        <dbReference type="ChEBI" id="CHEBI:30616"/>
    </ligand>
</feature>
<evidence type="ECO:0000256" key="5">
    <source>
        <dbReference type="ARBA" id="ARBA00022840"/>
    </source>
</evidence>
<evidence type="ECO:0000256" key="4">
    <source>
        <dbReference type="ARBA" id="ARBA00022741"/>
    </source>
</evidence>
<comment type="caution">
    <text evidence="12">The sequence shown here is derived from an EMBL/GenBank/DDBJ whole genome shotgun (WGS) entry which is preliminary data.</text>
</comment>
<evidence type="ECO:0000256" key="7">
    <source>
        <dbReference type="ARBA" id="ARBA00023212"/>
    </source>
</evidence>
<evidence type="ECO:0000256" key="1">
    <source>
        <dbReference type="ARBA" id="ARBA00004245"/>
    </source>
</evidence>
<evidence type="ECO:0000259" key="11">
    <source>
        <dbReference type="PROSITE" id="PS50067"/>
    </source>
</evidence>
<dbReference type="SMART" id="SM00129">
    <property type="entry name" value="KISc"/>
    <property type="match status" value="1"/>
</dbReference>
<dbReference type="Proteomes" id="UP001353858">
    <property type="component" value="Unassembled WGS sequence"/>
</dbReference>